<reference evidence="5" key="1">
    <citation type="submission" date="2025-08" db="UniProtKB">
        <authorList>
            <consortium name="RefSeq"/>
        </authorList>
    </citation>
    <scope>IDENTIFICATION</scope>
</reference>
<dbReference type="Proteomes" id="UP000504630">
    <property type="component" value="Chromosome 1"/>
</dbReference>
<name>A0A6J2PKJ8_COTGO</name>
<dbReference type="InParanoid" id="A0A6J2PKJ8"/>
<keyword evidence="1" id="KW-1133">Transmembrane helix</keyword>
<sequence>MMRLCWFTLLLCVSANAGNDAMWRESGENVTLRCSSAGCPSGKKKYDGMYLYLNQYHAKQKQVLYYHPCQHSTDKITPGVTFLNRIQTNGSLESNTITISQLTVNDSGFYSCVFQIFPDEVQCSVHTLFIRGVAPCSISAQVPCALTSEKSPPLVVIIIAACIISTLVTMIFVLLILPRVKQRICRRRSVQQVSNDYVYEVMTKSGLRPAQERSLSSPYDLD</sequence>
<feature type="signal peptide" evidence="2">
    <location>
        <begin position="1"/>
        <end position="17"/>
    </location>
</feature>
<dbReference type="AlphaFoldDB" id="A0A6J2PKJ8"/>
<evidence type="ECO:0000256" key="1">
    <source>
        <dbReference type="SAM" id="Phobius"/>
    </source>
</evidence>
<dbReference type="OrthoDB" id="8436389at2759"/>
<dbReference type="GeneID" id="115007442"/>
<feature type="transmembrane region" description="Helical" evidence="1">
    <location>
        <begin position="154"/>
        <end position="177"/>
    </location>
</feature>
<dbReference type="GO" id="GO:0016020">
    <property type="term" value="C:membrane"/>
    <property type="evidence" value="ECO:0007669"/>
    <property type="project" value="InterPro"/>
</dbReference>
<dbReference type="InterPro" id="IPR039090">
    <property type="entry name" value="CD7"/>
</dbReference>
<dbReference type="RefSeq" id="XP_029286175.1">
    <property type="nucleotide sequence ID" value="XM_029430315.1"/>
</dbReference>
<evidence type="ECO:0000313" key="4">
    <source>
        <dbReference type="Proteomes" id="UP000504630"/>
    </source>
</evidence>
<feature type="domain" description="Immunoglobulin" evidence="3">
    <location>
        <begin position="19"/>
        <end position="126"/>
    </location>
</feature>
<evidence type="ECO:0000313" key="5">
    <source>
        <dbReference type="RefSeq" id="XP_029286175.1"/>
    </source>
</evidence>
<proteinExistence type="predicted"/>
<organism evidence="4 5">
    <name type="scientific">Cottoperca gobio</name>
    <name type="common">Frogmouth</name>
    <name type="synonym">Aphritis gobio</name>
    <dbReference type="NCBI Taxonomy" id="56716"/>
    <lineage>
        <taxon>Eukaryota</taxon>
        <taxon>Metazoa</taxon>
        <taxon>Chordata</taxon>
        <taxon>Craniata</taxon>
        <taxon>Vertebrata</taxon>
        <taxon>Euteleostomi</taxon>
        <taxon>Actinopterygii</taxon>
        <taxon>Neopterygii</taxon>
        <taxon>Teleostei</taxon>
        <taxon>Neoteleostei</taxon>
        <taxon>Acanthomorphata</taxon>
        <taxon>Eupercaria</taxon>
        <taxon>Perciformes</taxon>
        <taxon>Notothenioidei</taxon>
        <taxon>Bovichtidae</taxon>
        <taxon>Cottoperca</taxon>
    </lineage>
</organism>
<dbReference type="GO" id="GO:0002250">
    <property type="term" value="P:adaptive immune response"/>
    <property type="evidence" value="ECO:0007669"/>
    <property type="project" value="InterPro"/>
</dbReference>
<dbReference type="SUPFAM" id="SSF48726">
    <property type="entry name" value="Immunoglobulin"/>
    <property type="match status" value="1"/>
</dbReference>
<feature type="chain" id="PRO_5026743061" evidence="2">
    <location>
        <begin position="18"/>
        <end position="222"/>
    </location>
</feature>
<keyword evidence="2" id="KW-0732">Signal</keyword>
<dbReference type="InterPro" id="IPR003599">
    <property type="entry name" value="Ig_sub"/>
</dbReference>
<dbReference type="SMART" id="SM00409">
    <property type="entry name" value="IG"/>
    <property type="match status" value="1"/>
</dbReference>
<dbReference type="InterPro" id="IPR036179">
    <property type="entry name" value="Ig-like_dom_sf"/>
</dbReference>
<evidence type="ECO:0000256" key="2">
    <source>
        <dbReference type="SAM" id="SignalP"/>
    </source>
</evidence>
<dbReference type="KEGG" id="cgob:115007442"/>
<dbReference type="GO" id="GO:0038023">
    <property type="term" value="F:signaling receptor activity"/>
    <property type="evidence" value="ECO:0007669"/>
    <property type="project" value="InterPro"/>
</dbReference>
<accession>A0A6J2PKJ8</accession>
<dbReference type="InterPro" id="IPR013106">
    <property type="entry name" value="Ig_V-set"/>
</dbReference>
<gene>
    <name evidence="5" type="primary">LOC115007442</name>
</gene>
<dbReference type="PANTHER" id="PTHR15343:SF0">
    <property type="entry name" value="T-CELL ANTIGEN CD7"/>
    <property type="match status" value="1"/>
</dbReference>
<keyword evidence="1" id="KW-0812">Transmembrane</keyword>
<protein>
    <submittedName>
        <fullName evidence="5">Uncharacterized protein LOC115007442</fullName>
    </submittedName>
</protein>
<evidence type="ECO:0000259" key="3">
    <source>
        <dbReference type="SMART" id="SM00409"/>
    </source>
</evidence>
<dbReference type="InterPro" id="IPR013783">
    <property type="entry name" value="Ig-like_fold"/>
</dbReference>
<dbReference type="PANTHER" id="PTHR15343">
    <property type="entry name" value="CD7"/>
    <property type="match status" value="1"/>
</dbReference>
<keyword evidence="4" id="KW-1185">Reference proteome</keyword>
<keyword evidence="1" id="KW-0472">Membrane</keyword>
<dbReference type="Pfam" id="PF07686">
    <property type="entry name" value="V-set"/>
    <property type="match status" value="1"/>
</dbReference>
<dbReference type="Gene3D" id="2.60.40.10">
    <property type="entry name" value="Immunoglobulins"/>
    <property type="match status" value="1"/>
</dbReference>